<keyword evidence="3" id="KW-1185">Reference proteome</keyword>
<keyword evidence="1" id="KW-0812">Transmembrane</keyword>
<feature type="transmembrane region" description="Helical" evidence="1">
    <location>
        <begin position="6"/>
        <end position="26"/>
    </location>
</feature>
<evidence type="ECO:0000313" key="2">
    <source>
        <dbReference type="EMBL" id="KCZ88532.1"/>
    </source>
</evidence>
<dbReference type="EMBL" id="ARYJ01000005">
    <property type="protein sequence ID" value="KCZ88532.1"/>
    <property type="molecule type" value="Genomic_DNA"/>
</dbReference>
<evidence type="ECO:0000256" key="1">
    <source>
        <dbReference type="SAM" id="Phobius"/>
    </source>
</evidence>
<dbReference type="Proteomes" id="UP000024816">
    <property type="component" value="Unassembled WGS sequence"/>
</dbReference>
<dbReference type="AlphaFoldDB" id="A0A059FD77"/>
<gene>
    <name evidence="2" type="ORF">HJA_09194</name>
</gene>
<accession>A0A059FD77</accession>
<evidence type="ECO:0000313" key="3">
    <source>
        <dbReference type="Proteomes" id="UP000024816"/>
    </source>
</evidence>
<protein>
    <recommendedName>
        <fullName evidence="4">DUF4760 domain-containing protein</fullName>
    </recommendedName>
</protein>
<organism evidence="2 3">
    <name type="scientific">Hyphomonas jannaschiana VP2</name>
    <dbReference type="NCBI Taxonomy" id="1280952"/>
    <lineage>
        <taxon>Bacteria</taxon>
        <taxon>Pseudomonadati</taxon>
        <taxon>Pseudomonadota</taxon>
        <taxon>Alphaproteobacteria</taxon>
        <taxon>Hyphomonadales</taxon>
        <taxon>Hyphomonadaceae</taxon>
        <taxon>Hyphomonas</taxon>
    </lineage>
</organism>
<keyword evidence="1" id="KW-1133">Transmembrane helix</keyword>
<reference evidence="2 3" key="1">
    <citation type="journal article" date="2014" name="Antonie Van Leeuwenhoek">
        <title>Hyphomonas beringensis sp. nov. and Hyphomonas chukchiensis sp. nov., isolated from surface seawater of the Bering Sea and Chukchi Sea.</title>
        <authorList>
            <person name="Li C."/>
            <person name="Lai Q."/>
            <person name="Li G."/>
            <person name="Dong C."/>
            <person name="Wang J."/>
            <person name="Liao Y."/>
            <person name="Shao Z."/>
        </authorList>
    </citation>
    <scope>NUCLEOTIDE SEQUENCE [LARGE SCALE GENOMIC DNA]</scope>
    <source>
        <strain evidence="2 3">VP2</strain>
    </source>
</reference>
<evidence type="ECO:0008006" key="4">
    <source>
        <dbReference type="Google" id="ProtNLM"/>
    </source>
</evidence>
<proteinExistence type="predicted"/>
<dbReference type="RefSeq" id="WP_035581282.1">
    <property type="nucleotide sequence ID" value="NZ_ARYJ01000005.1"/>
</dbReference>
<sequence>MLDTIATIANIFASAAVVLTLVFIGIQLKQNAELTRMAAAQTSAQMMSTNLGRIIESPDLAELITREGAPESWSRPERLRATNFLSASFRHYEVLHTHRRFGVFEEELWGGTEARLRDSLDSAAIRDWWQESKPFYAKSFVAYVDEIVAEWEAIEAIAGMGDGKLKGGDSEAGPSAKLAD</sequence>
<name>A0A059FD77_9PROT</name>
<dbReference type="STRING" id="1280952.HJA_09194"/>
<comment type="caution">
    <text evidence="2">The sequence shown here is derived from an EMBL/GenBank/DDBJ whole genome shotgun (WGS) entry which is preliminary data.</text>
</comment>
<keyword evidence="1" id="KW-0472">Membrane</keyword>
<dbReference type="PATRIC" id="fig|1280952.3.peg.1834"/>
<dbReference type="OrthoDB" id="7619035at2"/>